<gene>
    <name evidence="2" type="ORF">XF5B_26700</name>
    <name evidence="3" type="ORF">XF6B_26900</name>
</gene>
<dbReference type="EMBL" id="AP023095">
    <property type="protein sequence ID" value="BCE55158.1"/>
    <property type="molecule type" value="Genomic_DNA"/>
</dbReference>
<sequence length="124" mass="13999">MARGFLRVYRTYNMIDKNPVIDKVRTLVQDEGLIKKLGIVHEISGVSTSTLDNWFNGTTRSPQHATIAAVITSLGYREEFVKDHDLDIESERKAAAAWLEKHEKVKAKAKPAKSNGHRKAKAKR</sequence>
<reference evidence="3" key="2">
    <citation type="submission" date="2020-05" db="EMBL/GenBank/DDBJ databases">
        <title>Complete genome sequence of Bradyrhizobium diazoefficiens XF6 isolated from soybean nodule.</title>
        <authorList>
            <person name="Noda R."/>
            <person name="Kakizaki K."/>
            <person name="Minamisawa K."/>
        </authorList>
    </citation>
    <scope>NUCLEOTIDE SEQUENCE</scope>
    <source>
        <strain evidence="3">XF6</strain>
    </source>
</reference>
<dbReference type="AlphaFoldDB" id="A0A810AQN3"/>
<reference evidence="2" key="1">
    <citation type="submission" date="2020-05" db="EMBL/GenBank/DDBJ databases">
        <title>Complete genome sequence of Bradyrhizobium diazoefficiens XF5 isolated from soybean nodule.</title>
        <authorList>
            <person name="Noda R."/>
            <person name="Kakizaki K."/>
            <person name="Minamisawa K."/>
        </authorList>
    </citation>
    <scope>NUCLEOTIDE SEQUENCE</scope>
    <source>
        <strain evidence="2">XF5</strain>
    </source>
</reference>
<dbReference type="GO" id="GO:0003677">
    <property type="term" value="F:DNA binding"/>
    <property type="evidence" value="ECO:0007669"/>
    <property type="project" value="InterPro"/>
</dbReference>
<protein>
    <submittedName>
        <fullName evidence="3">Uncharacterized protein</fullName>
    </submittedName>
</protein>
<dbReference type="RefSeq" id="WP_182869736.1">
    <property type="nucleotide sequence ID" value="NZ_AP022638.1"/>
</dbReference>
<accession>A0A810AQN3</accession>
<dbReference type="EMBL" id="AP023096">
    <property type="protein sequence ID" value="BCE63891.1"/>
    <property type="molecule type" value="Genomic_DNA"/>
</dbReference>
<feature type="region of interest" description="Disordered" evidence="1">
    <location>
        <begin position="103"/>
        <end position="124"/>
    </location>
</feature>
<evidence type="ECO:0000256" key="1">
    <source>
        <dbReference type="SAM" id="MobiDB-lite"/>
    </source>
</evidence>
<evidence type="ECO:0000313" key="2">
    <source>
        <dbReference type="EMBL" id="BCE55158.1"/>
    </source>
</evidence>
<name>A0A810AQN3_9BRAD</name>
<proteinExistence type="predicted"/>
<dbReference type="Gene3D" id="1.10.260.40">
    <property type="entry name" value="lambda repressor-like DNA-binding domains"/>
    <property type="match status" value="1"/>
</dbReference>
<organism evidence="3">
    <name type="scientific">Bradyrhizobium diazoefficiens</name>
    <dbReference type="NCBI Taxonomy" id="1355477"/>
    <lineage>
        <taxon>Bacteria</taxon>
        <taxon>Pseudomonadati</taxon>
        <taxon>Pseudomonadota</taxon>
        <taxon>Alphaproteobacteria</taxon>
        <taxon>Hyphomicrobiales</taxon>
        <taxon>Nitrobacteraceae</taxon>
        <taxon>Bradyrhizobium</taxon>
    </lineage>
</organism>
<evidence type="ECO:0000313" key="3">
    <source>
        <dbReference type="EMBL" id="BCE63891.1"/>
    </source>
</evidence>
<dbReference type="InterPro" id="IPR010982">
    <property type="entry name" value="Lambda_DNA-bd_dom_sf"/>
</dbReference>
<feature type="compositionally biased region" description="Basic residues" evidence="1">
    <location>
        <begin position="104"/>
        <end position="124"/>
    </location>
</feature>